<dbReference type="InterPro" id="IPR013783">
    <property type="entry name" value="Ig-like_fold"/>
</dbReference>
<feature type="signal peptide" evidence="4">
    <location>
        <begin position="1"/>
        <end position="33"/>
    </location>
</feature>
<dbReference type="PANTHER" id="PTHR12631:SF10">
    <property type="entry name" value="BETA-XYLOSIDASE-LIKE PROTEIN-RELATED"/>
    <property type="match status" value="1"/>
</dbReference>
<keyword evidence="3 4" id="KW-0732">Signal</keyword>
<evidence type="ECO:0000259" key="6">
    <source>
        <dbReference type="PROSITE" id="PS51272"/>
    </source>
</evidence>
<dbReference type="NCBIfam" id="NF033679">
    <property type="entry name" value="DNRLRE_dom"/>
    <property type="match status" value="2"/>
</dbReference>
<dbReference type="RefSeq" id="WP_108991118.1">
    <property type="nucleotide sequence ID" value="NZ_BDQX01000011.1"/>
</dbReference>
<evidence type="ECO:0000256" key="1">
    <source>
        <dbReference type="ARBA" id="ARBA00004613"/>
    </source>
</evidence>
<feature type="domain" description="Fibronectin type-III" evidence="5">
    <location>
        <begin position="493"/>
        <end position="580"/>
    </location>
</feature>
<dbReference type="GO" id="GO:0004553">
    <property type="term" value="F:hydrolase activity, hydrolyzing O-glycosyl compounds"/>
    <property type="evidence" value="ECO:0007669"/>
    <property type="project" value="TreeGrafter"/>
</dbReference>
<feature type="domain" description="Fibronectin type-III" evidence="5">
    <location>
        <begin position="228"/>
        <end position="315"/>
    </location>
</feature>
<dbReference type="Pfam" id="PF00041">
    <property type="entry name" value="fn3"/>
    <property type="match status" value="1"/>
</dbReference>
<sequence length="1909" mass="209678">MRRRKRSTKALVQLLILAMICTLFQMNNMSVYANDTGDVIQSGATELHTLKISPSDDSYVRGSNAFANSNFGKEKSLVVKKGSPELTRESYMKFDFTDFSGEVESVTLVVYGAVGEGNQASIQLHSVTNNDWTEETITWNNKPSYISDAMASFTLGKEARGYEADITDLAIDQLAADKKVSIAFVQPEMPGGQGIAVVLNSKESDSQQPYVEVKYRAPVDHEAPVWPNGSELKAIQTADDTVELQWTPAIDDQMVVSYRIYQNDELIATVPVTQKHYHAAGLAQKQTYSFRVEAGDSSGNWSQDGPEAVVTMPSIVRLPVVEDTHVNSGSASQSNYGTSDKLIVKNMKADPNVTRQAFMKFEMEALPEEVGTATLNFYGAVSDGGGSAIDMAVYGLEDHSWKEAEMTWITKPNVIHFLNKIPMNTTWKWHQVDVTSYVKDQISKGETNAGFGIVQLADVGLVAIINSKENTENRPYLSINSSRANAAAPSWPTGSTLQLQSMEEEGVAFQWGAAVDPTGVTQYRIYQNGTLMDTISSQEESYFVEGLIIGERYTYKVEAGNAAGEWSQDGPILTVTPPDTKFKQTVLGNVFLNNEPIQFIVETVRPNVSWKAFNLNGTKVAEGTAKAFNGQATFTVPDRGLGYFTLEAQAEKGGSLPIMLETTYSVLAPFTAPANGDSPFGINTHLHRIGYGWNADLVKLVKYAGASFVRDGIEWQYIEKEKGVYTYFPDLENYMARLKLEGIPLLFVAAYNNQFYDNNGTPYTDEGRLGMANYAKAYVEKYKDQIFAMNVYNEFNGGFGKRGNSPANSQPEYYFELLKKTYEVVHAEHPDLPIVGIVSAGISLDWIEKVLELGGMDYLDAIAVQEYVYPNAPEELAEKLEDLKTLIRKYNDGNLVPIWLTEFGWPTFVGSRGVNEKLQANYLLRGHVIALSSGVEKMMWYDLMDDGMIADLNEDNFGMIRNEKSLLGAYTAKPAYLSYAVMTRELTGAQFEEVEAVEAPIHSYRFVQDQQPVRVVWATEDAVIQIAADAPIEITDMMGNTELYSPHNGKIMLSLTGEPYYVKGHIGQIAVEPTITISGVATVVGDEGQFAISMTNTGKSKLSLTMDVEGKEYPISIEPGQTINKEITVMDTRDGYRYIPVYLMAGGQKVGKLGYELKVEKAKEVKVRPIMEQAEGAEGQYKQALHIDVANFSKLRALDVQEVEWSIGNQSGKQALNTSIEPQASKQINIPLPSFGFGDNYKASVLVKFSNSDAYRYEGNFGFNPVTERTVQVNGEIEPELEATAPTIDLEKGTQVLLSGFSGKIDVRGKMWMNYDRDHLYLTAQIKDGIHSAKATGNQIWNNDSLQFAISSGVPGESSSWYEIGLSDTPEGPQMYRFAAPPGIDKGAIKSGKLVVKRDEEKKITVYQMSLPWSELAPVLPLRNEVMSFSLLVNDNNGEGRRGWMEWGSGIGLTKRASLFRTMQWMHTKPAPVAVDASYSVKAGEELRGMLKNEAASGSAVTYEIVTASKQGTIELIDPATGEFLYVAKVSASGEDQFRFRVYDGYGYSNTATVKLAIHSEPKPPTDPPAYPGGVAPNESFNGELYVPAGMGGEVSKGQQIKLSIPKGATNVSARFKIEEWKEELPVQKGVRLLSPVYLLSQDGNAELSKPAVLRIAYEGQLKTGEEAVLARYDEQQKAWVKVGGKSGELSVTADINELGTFAVAVFAKEEPKPQKELADIAGHWGQKWIERAVEAGLITGFPDHTYRPDQAVTRQELVTILTRGMKLLEGHSEAADEAAERAVVFTDDAKIGKYALEAVQRAVADGWITGYKDGSFRPQGGMTRIELAAVLARISASVGKAAGQGAGVEMQLNGLKDAKQIPLWAQGYVAQVLASGLMEGTGDGQFKPLETVTRAEAAAIAVRMVQQM</sequence>
<evidence type="ECO:0000256" key="2">
    <source>
        <dbReference type="ARBA" id="ARBA00022525"/>
    </source>
</evidence>
<dbReference type="Gene3D" id="2.60.40.1190">
    <property type="match status" value="1"/>
</dbReference>
<dbReference type="PROSITE" id="PS51272">
    <property type="entry name" value="SLH"/>
    <property type="match status" value="3"/>
</dbReference>
<evidence type="ECO:0008006" key="9">
    <source>
        <dbReference type="Google" id="ProtNLM"/>
    </source>
</evidence>
<dbReference type="SMART" id="SM00060">
    <property type="entry name" value="FN3"/>
    <property type="match status" value="2"/>
</dbReference>
<accession>A0A2R5EPG0</accession>
<name>A0A2R5EPG0_9BACL</name>
<protein>
    <recommendedName>
        <fullName evidence="9">S-layer protein</fullName>
    </recommendedName>
</protein>
<dbReference type="CDD" id="cd09621">
    <property type="entry name" value="CBM9_like_5"/>
    <property type="match status" value="1"/>
</dbReference>
<dbReference type="InterPro" id="IPR017853">
    <property type="entry name" value="GH"/>
</dbReference>
<dbReference type="EMBL" id="BDQX01000011">
    <property type="protein sequence ID" value="GBG05653.1"/>
    <property type="molecule type" value="Genomic_DNA"/>
</dbReference>
<dbReference type="Gene3D" id="2.60.40.10">
    <property type="entry name" value="Immunoglobulins"/>
    <property type="match status" value="2"/>
</dbReference>
<dbReference type="Gene3D" id="3.20.20.80">
    <property type="entry name" value="Glycosidases"/>
    <property type="match status" value="1"/>
</dbReference>
<organism evidence="7 8">
    <name type="scientific">Paenibacillus agaridevorans</name>
    <dbReference type="NCBI Taxonomy" id="171404"/>
    <lineage>
        <taxon>Bacteria</taxon>
        <taxon>Bacillati</taxon>
        <taxon>Bacillota</taxon>
        <taxon>Bacilli</taxon>
        <taxon>Bacillales</taxon>
        <taxon>Paenibacillaceae</taxon>
        <taxon>Paenibacillus</taxon>
    </lineage>
</organism>
<dbReference type="CDD" id="cd00063">
    <property type="entry name" value="FN3"/>
    <property type="match status" value="2"/>
</dbReference>
<comment type="caution">
    <text evidence="7">The sequence shown here is derived from an EMBL/GenBank/DDBJ whole genome shotgun (WGS) entry which is preliminary data.</text>
</comment>
<keyword evidence="2" id="KW-0964">Secreted</keyword>
<feature type="domain" description="SLH" evidence="6">
    <location>
        <begin position="1783"/>
        <end position="1846"/>
    </location>
</feature>
<dbReference type="InterPro" id="IPR055372">
    <property type="entry name" value="CBM96"/>
</dbReference>
<dbReference type="PANTHER" id="PTHR12631">
    <property type="entry name" value="ALPHA-L-IDURONIDASE"/>
    <property type="match status" value="1"/>
</dbReference>
<evidence type="ECO:0000259" key="5">
    <source>
        <dbReference type="PROSITE" id="PS50853"/>
    </source>
</evidence>
<dbReference type="InterPro" id="IPR051923">
    <property type="entry name" value="Glycosyl_Hydrolase_39"/>
</dbReference>
<dbReference type="Proteomes" id="UP000245202">
    <property type="component" value="Unassembled WGS sequence"/>
</dbReference>
<dbReference type="InterPro" id="IPR003961">
    <property type="entry name" value="FN3_dom"/>
</dbReference>
<proteinExistence type="predicted"/>
<dbReference type="InterPro" id="IPR036116">
    <property type="entry name" value="FN3_sf"/>
</dbReference>
<comment type="subcellular location">
    <subcellularLocation>
        <location evidence="1">Secreted</location>
    </subcellularLocation>
</comment>
<dbReference type="Pfam" id="PF17963">
    <property type="entry name" value="Big_9"/>
    <property type="match status" value="1"/>
</dbReference>
<evidence type="ECO:0000256" key="4">
    <source>
        <dbReference type="SAM" id="SignalP"/>
    </source>
</evidence>
<evidence type="ECO:0000313" key="7">
    <source>
        <dbReference type="EMBL" id="GBG05653.1"/>
    </source>
</evidence>
<dbReference type="InterPro" id="IPR001119">
    <property type="entry name" value="SLH_dom"/>
</dbReference>
<feature type="domain" description="SLH" evidence="6">
    <location>
        <begin position="1853"/>
        <end position="1909"/>
    </location>
</feature>
<dbReference type="SUPFAM" id="SSF49265">
    <property type="entry name" value="Fibronectin type III"/>
    <property type="match status" value="1"/>
</dbReference>
<reference evidence="7 8" key="1">
    <citation type="submission" date="2017-08" db="EMBL/GenBank/DDBJ databases">
        <title>Substantial Increase in Enzyme Production by Combined Drug-Resistance Mutations in Paenibacillus agaridevorans.</title>
        <authorList>
            <person name="Tanaka Y."/>
            <person name="Funane K."/>
            <person name="Hosaka T."/>
            <person name="Shiwa Y."/>
            <person name="Fujita N."/>
            <person name="Miyazaki T."/>
            <person name="Yoshikawa H."/>
            <person name="Murakami K."/>
            <person name="Kasahara K."/>
            <person name="Inaoka T."/>
            <person name="Hiraga Y."/>
            <person name="Ochi K."/>
        </authorList>
    </citation>
    <scope>NUCLEOTIDE SEQUENCE [LARGE SCALE GENOMIC DNA]</scope>
    <source>
        <strain evidence="7 8">T-3040</strain>
    </source>
</reference>
<dbReference type="PROSITE" id="PS50853">
    <property type="entry name" value="FN3"/>
    <property type="match status" value="2"/>
</dbReference>
<evidence type="ECO:0000313" key="8">
    <source>
        <dbReference type="Proteomes" id="UP000245202"/>
    </source>
</evidence>
<dbReference type="Pfam" id="PF24517">
    <property type="entry name" value="CBM96"/>
    <property type="match status" value="2"/>
</dbReference>
<gene>
    <name evidence="7" type="ORF">PAT3040_00137</name>
</gene>
<feature type="chain" id="PRO_5015362085" description="S-layer protein" evidence="4">
    <location>
        <begin position="34"/>
        <end position="1909"/>
    </location>
</feature>
<feature type="domain" description="SLH" evidence="6">
    <location>
        <begin position="1713"/>
        <end position="1776"/>
    </location>
</feature>
<dbReference type="SUPFAM" id="SSF51445">
    <property type="entry name" value="(Trans)glycosidases"/>
    <property type="match status" value="1"/>
</dbReference>
<evidence type="ECO:0000256" key="3">
    <source>
        <dbReference type="ARBA" id="ARBA00022729"/>
    </source>
</evidence>
<dbReference type="SUPFAM" id="SSF49344">
    <property type="entry name" value="CBD9-like"/>
    <property type="match status" value="1"/>
</dbReference>
<dbReference type="Pfam" id="PF00395">
    <property type="entry name" value="SLH"/>
    <property type="match status" value="3"/>
</dbReference>
<keyword evidence="8" id="KW-1185">Reference proteome</keyword>
<dbReference type="GO" id="GO:0005576">
    <property type="term" value="C:extracellular region"/>
    <property type="evidence" value="ECO:0007669"/>
    <property type="project" value="UniProtKB-SubCell"/>
</dbReference>